<reference evidence="1 2" key="1">
    <citation type="submission" date="2015-01" db="EMBL/GenBank/DDBJ databases">
        <title>Evolution of Trichinella species and genotypes.</title>
        <authorList>
            <person name="Korhonen P.K."/>
            <person name="Edoardo P."/>
            <person name="Giuseppe L.R."/>
            <person name="Gasser R.B."/>
        </authorList>
    </citation>
    <scope>NUCLEOTIDE SEQUENCE [LARGE SCALE GENOMIC DNA]</scope>
    <source>
        <strain evidence="1">ISS417</strain>
    </source>
</reference>
<accession>A0A0V0T915</accession>
<dbReference type="EMBL" id="JYDJ01000432">
    <property type="protein sequence ID" value="KRX35524.1"/>
    <property type="molecule type" value="Genomic_DNA"/>
</dbReference>
<dbReference type="Proteomes" id="UP000055048">
    <property type="component" value="Unassembled WGS sequence"/>
</dbReference>
<evidence type="ECO:0000313" key="1">
    <source>
        <dbReference type="EMBL" id="KRX35524.1"/>
    </source>
</evidence>
<sequence>MCRKDWPSKVHLLRNLVRYSTEDLLNSLTSPDVTCDSPFVLNSAHRSAIRAVQLLCKSESDSLRCERLEMIPALQGCGQSQITLCS</sequence>
<organism evidence="1 2">
    <name type="scientific">Trichinella murrelli</name>
    <dbReference type="NCBI Taxonomy" id="144512"/>
    <lineage>
        <taxon>Eukaryota</taxon>
        <taxon>Metazoa</taxon>
        <taxon>Ecdysozoa</taxon>
        <taxon>Nematoda</taxon>
        <taxon>Enoplea</taxon>
        <taxon>Dorylaimia</taxon>
        <taxon>Trichinellida</taxon>
        <taxon>Trichinellidae</taxon>
        <taxon>Trichinella</taxon>
    </lineage>
</organism>
<dbReference type="AlphaFoldDB" id="A0A0V0T915"/>
<gene>
    <name evidence="1" type="ORF">T05_15585</name>
</gene>
<keyword evidence="2" id="KW-1185">Reference proteome</keyword>
<protein>
    <submittedName>
        <fullName evidence="1">Uncharacterized protein</fullName>
    </submittedName>
</protein>
<evidence type="ECO:0000313" key="2">
    <source>
        <dbReference type="Proteomes" id="UP000055048"/>
    </source>
</evidence>
<name>A0A0V0T915_9BILA</name>
<comment type="caution">
    <text evidence="1">The sequence shown here is derived from an EMBL/GenBank/DDBJ whole genome shotgun (WGS) entry which is preliminary data.</text>
</comment>
<proteinExistence type="predicted"/>